<feature type="compositionally biased region" description="Basic and acidic residues" evidence="1">
    <location>
        <begin position="154"/>
        <end position="164"/>
    </location>
</feature>
<protein>
    <submittedName>
        <fullName evidence="2">Uncharacterized protein</fullName>
    </submittedName>
</protein>
<evidence type="ECO:0000313" key="3">
    <source>
        <dbReference type="Proteomes" id="UP001159363"/>
    </source>
</evidence>
<name>A0ABQ9IJE4_9NEOP</name>
<gene>
    <name evidence="2" type="ORF">PR048_002168</name>
</gene>
<comment type="caution">
    <text evidence="2">The sequence shown here is derived from an EMBL/GenBank/DDBJ whole genome shotgun (WGS) entry which is preliminary data.</text>
</comment>
<keyword evidence="3" id="KW-1185">Reference proteome</keyword>
<reference evidence="2 3" key="1">
    <citation type="submission" date="2023-02" db="EMBL/GenBank/DDBJ databases">
        <title>LHISI_Scaffold_Assembly.</title>
        <authorList>
            <person name="Stuart O.P."/>
            <person name="Cleave R."/>
            <person name="Magrath M.J.L."/>
            <person name="Mikheyev A.S."/>
        </authorList>
    </citation>
    <scope>NUCLEOTIDE SEQUENCE [LARGE SCALE GENOMIC DNA]</scope>
    <source>
        <strain evidence="2">Daus_M_001</strain>
        <tissue evidence="2">Leg muscle</tissue>
    </source>
</reference>
<sequence length="249" mass="27654">MSCGVAQDFGPWTQVQDYDQRHAGSLKASHQDESGSIPGRITPDFRKWESYRTMPLVGEFSRGSPVSPPFHSGATLFSPHFTLIGSQDLIRGKEDAYVGNVTGTDLDCRVFPGLSHFLSRLNSAASLAHLVSSRPLLGLPGRQRRNERVAETGDFRETADERHRPGVTPQGIGPCSSRWEASSLTTTRPWPQGVKEPKLLNVPQCADQRKEQTFQTMPIDHFQDITHIRNAVSEHSTVATNGFFEALYH</sequence>
<organism evidence="2 3">
    <name type="scientific">Dryococelus australis</name>
    <dbReference type="NCBI Taxonomy" id="614101"/>
    <lineage>
        <taxon>Eukaryota</taxon>
        <taxon>Metazoa</taxon>
        <taxon>Ecdysozoa</taxon>
        <taxon>Arthropoda</taxon>
        <taxon>Hexapoda</taxon>
        <taxon>Insecta</taxon>
        <taxon>Pterygota</taxon>
        <taxon>Neoptera</taxon>
        <taxon>Polyneoptera</taxon>
        <taxon>Phasmatodea</taxon>
        <taxon>Verophasmatodea</taxon>
        <taxon>Anareolatae</taxon>
        <taxon>Phasmatidae</taxon>
        <taxon>Eurycanthinae</taxon>
        <taxon>Dryococelus</taxon>
    </lineage>
</organism>
<accession>A0ABQ9IJE4</accession>
<dbReference type="EMBL" id="JARBHB010000001">
    <property type="protein sequence ID" value="KAJ8896822.1"/>
    <property type="molecule type" value="Genomic_DNA"/>
</dbReference>
<dbReference type="Proteomes" id="UP001159363">
    <property type="component" value="Chromosome 1"/>
</dbReference>
<evidence type="ECO:0000313" key="2">
    <source>
        <dbReference type="EMBL" id="KAJ8896822.1"/>
    </source>
</evidence>
<evidence type="ECO:0000256" key="1">
    <source>
        <dbReference type="SAM" id="MobiDB-lite"/>
    </source>
</evidence>
<feature type="region of interest" description="Disordered" evidence="1">
    <location>
        <begin position="154"/>
        <end position="178"/>
    </location>
</feature>
<proteinExistence type="predicted"/>